<feature type="transmembrane region" description="Helical" evidence="5">
    <location>
        <begin position="182"/>
        <end position="203"/>
    </location>
</feature>
<accession>A0ABD3VI39</accession>
<dbReference type="CDD" id="cd14978">
    <property type="entry name" value="7tmA_FMRFamide_R-like"/>
    <property type="match status" value="1"/>
</dbReference>
<feature type="transmembrane region" description="Helical" evidence="5">
    <location>
        <begin position="137"/>
        <end position="162"/>
    </location>
</feature>
<feature type="transmembrane region" description="Helical" evidence="5">
    <location>
        <begin position="351"/>
        <end position="367"/>
    </location>
</feature>
<keyword evidence="3 5" id="KW-1133">Transmembrane helix</keyword>
<comment type="caution">
    <text evidence="7">The sequence shown here is derived from an EMBL/GenBank/DDBJ whole genome shotgun (WGS) entry which is preliminary data.</text>
</comment>
<dbReference type="AlphaFoldDB" id="A0ABD3VI39"/>
<sequence>MSKGLLGINASLIYSSNYFVYNETLVSSNSTVMGNYVSAVDHSEGLHKFQESYRPIHGYLAAIVCVFGVIANILNIIILTRKNMISSTNIILTGLAISDGLTMAVYFPYALQMYVIYGTLPHPNRDTIGCARFQMAYAILSVILHSISIWLTVTLAVFRYVFIRFPRRGAKLCSVKRAKLSVIIVSIVVTIVCIPNSVNYSIYSETMSALKMDTTKVNGTIFWIDVKNTYFWEQVMKKCNFWIQATLVKIIPCVLLTIFSFLLVRTMRGAERRRKLLMSQTSCTPNNGETQPIGNGSKRSKRSIRTTRMLLTVVILFLITEIPQGVMHVLSDLIENFFHKVYTPLGDLMDILTLINNGINFVLYCTMSKQFRDTFLMMFCSCFPKLVDRRKLTNVTTIGATRDSEV</sequence>
<evidence type="ECO:0000259" key="6">
    <source>
        <dbReference type="PROSITE" id="PS50262"/>
    </source>
</evidence>
<keyword evidence="2 5" id="KW-0812">Transmembrane</keyword>
<dbReference type="PANTHER" id="PTHR46273">
    <property type="entry name" value="MYOSUPPRESSIN RECEPTOR 1, ISOFORM B-RELATED"/>
    <property type="match status" value="1"/>
</dbReference>
<dbReference type="InterPro" id="IPR017452">
    <property type="entry name" value="GPCR_Rhodpsn_7TM"/>
</dbReference>
<dbReference type="InterPro" id="IPR000276">
    <property type="entry name" value="GPCR_Rhodpsn"/>
</dbReference>
<dbReference type="Proteomes" id="UP001634394">
    <property type="component" value="Unassembled WGS sequence"/>
</dbReference>
<dbReference type="InterPro" id="IPR053219">
    <property type="entry name" value="GPCR_Dmsr-1"/>
</dbReference>
<name>A0ABD3VI39_SINWO</name>
<dbReference type="PANTHER" id="PTHR46273:SF4">
    <property type="entry name" value="AT19640P"/>
    <property type="match status" value="1"/>
</dbReference>
<evidence type="ECO:0000256" key="1">
    <source>
        <dbReference type="ARBA" id="ARBA00004370"/>
    </source>
</evidence>
<proteinExistence type="predicted"/>
<dbReference type="EMBL" id="JBJQND010000011">
    <property type="protein sequence ID" value="KAL3861246.1"/>
    <property type="molecule type" value="Genomic_DNA"/>
</dbReference>
<evidence type="ECO:0000313" key="8">
    <source>
        <dbReference type="Proteomes" id="UP001634394"/>
    </source>
</evidence>
<dbReference type="Gene3D" id="1.20.1070.10">
    <property type="entry name" value="Rhodopsin 7-helix transmembrane proteins"/>
    <property type="match status" value="1"/>
</dbReference>
<keyword evidence="4 5" id="KW-0472">Membrane</keyword>
<dbReference type="InterPro" id="IPR019427">
    <property type="entry name" value="7TM_GPCR_serpentine_rcpt_Srw"/>
</dbReference>
<evidence type="ECO:0000256" key="4">
    <source>
        <dbReference type="ARBA" id="ARBA00023136"/>
    </source>
</evidence>
<organism evidence="7 8">
    <name type="scientific">Sinanodonta woodiana</name>
    <name type="common">Chinese pond mussel</name>
    <name type="synonym">Anodonta woodiana</name>
    <dbReference type="NCBI Taxonomy" id="1069815"/>
    <lineage>
        <taxon>Eukaryota</taxon>
        <taxon>Metazoa</taxon>
        <taxon>Spiralia</taxon>
        <taxon>Lophotrochozoa</taxon>
        <taxon>Mollusca</taxon>
        <taxon>Bivalvia</taxon>
        <taxon>Autobranchia</taxon>
        <taxon>Heteroconchia</taxon>
        <taxon>Palaeoheterodonta</taxon>
        <taxon>Unionida</taxon>
        <taxon>Unionoidea</taxon>
        <taxon>Unionidae</taxon>
        <taxon>Unioninae</taxon>
        <taxon>Sinanodonta</taxon>
    </lineage>
</organism>
<dbReference type="Pfam" id="PF10324">
    <property type="entry name" value="7TM_GPCR_Srw"/>
    <property type="match status" value="1"/>
</dbReference>
<evidence type="ECO:0000313" key="7">
    <source>
        <dbReference type="EMBL" id="KAL3861246.1"/>
    </source>
</evidence>
<dbReference type="PROSITE" id="PS50262">
    <property type="entry name" value="G_PROTEIN_RECEP_F1_2"/>
    <property type="match status" value="1"/>
</dbReference>
<keyword evidence="8" id="KW-1185">Reference proteome</keyword>
<evidence type="ECO:0000256" key="5">
    <source>
        <dbReference type="SAM" id="Phobius"/>
    </source>
</evidence>
<feature type="transmembrane region" description="Helical" evidence="5">
    <location>
        <begin position="90"/>
        <end position="117"/>
    </location>
</feature>
<feature type="transmembrane region" description="Helical" evidence="5">
    <location>
        <begin position="309"/>
        <end position="331"/>
    </location>
</feature>
<gene>
    <name evidence="7" type="ORF">ACJMK2_007294</name>
</gene>
<feature type="transmembrane region" description="Helical" evidence="5">
    <location>
        <begin position="241"/>
        <end position="264"/>
    </location>
</feature>
<dbReference type="SUPFAM" id="SSF81321">
    <property type="entry name" value="Family A G protein-coupled receptor-like"/>
    <property type="match status" value="1"/>
</dbReference>
<evidence type="ECO:0000256" key="3">
    <source>
        <dbReference type="ARBA" id="ARBA00022989"/>
    </source>
</evidence>
<protein>
    <recommendedName>
        <fullName evidence="6">G-protein coupled receptors family 1 profile domain-containing protein</fullName>
    </recommendedName>
</protein>
<evidence type="ECO:0000256" key="2">
    <source>
        <dbReference type="ARBA" id="ARBA00022692"/>
    </source>
</evidence>
<dbReference type="GO" id="GO:0016020">
    <property type="term" value="C:membrane"/>
    <property type="evidence" value="ECO:0007669"/>
    <property type="project" value="UniProtKB-SubCell"/>
</dbReference>
<feature type="domain" description="G-protein coupled receptors family 1 profile" evidence="6">
    <location>
        <begin position="71"/>
        <end position="364"/>
    </location>
</feature>
<comment type="subcellular location">
    <subcellularLocation>
        <location evidence="1">Membrane</location>
    </subcellularLocation>
</comment>
<dbReference type="PRINTS" id="PR00237">
    <property type="entry name" value="GPCRRHODOPSN"/>
</dbReference>
<feature type="transmembrane region" description="Helical" evidence="5">
    <location>
        <begin position="56"/>
        <end position="78"/>
    </location>
</feature>
<reference evidence="7 8" key="1">
    <citation type="submission" date="2024-11" db="EMBL/GenBank/DDBJ databases">
        <title>Chromosome-level genome assembly of the freshwater bivalve Anodonta woodiana.</title>
        <authorList>
            <person name="Chen X."/>
        </authorList>
    </citation>
    <scope>NUCLEOTIDE SEQUENCE [LARGE SCALE GENOMIC DNA]</scope>
    <source>
        <strain evidence="7">MN2024</strain>
        <tissue evidence="7">Gills</tissue>
    </source>
</reference>